<evidence type="ECO:0000313" key="3">
    <source>
        <dbReference type="Proteomes" id="UP001239397"/>
    </source>
</evidence>
<dbReference type="RefSeq" id="WP_285995660.1">
    <property type="nucleotide sequence ID" value="NZ_CP127295.1"/>
</dbReference>
<protein>
    <submittedName>
        <fullName evidence="2">Baseplate assembly protein</fullName>
    </submittedName>
</protein>
<keyword evidence="3" id="KW-1185">Reference proteome</keyword>
<name>A0A9Y2NGZ9_9PSEU</name>
<organism evidence="2 3">
    <name type="scientific">Amycolatopsis mongoliensis</name>
    <dbReference type="NCBI Taxonomy" id="715475"/>
    <lineage>
        <taxon>Bacteria</taxon>
        <taxon>Bacillati</taxon>
        <taxon>Actinomycetota</taxon>
        <taxon>Actinomycetes</taxon>
        <taxon>Pseudonocardiales</taxon>
        <taxon>Pseudonocardiaceae</taxon>
        <taxon>Amycolatopsis</taxon>
    </lineage>
</organism>
<evidence type="ECO:0000313" key="2">
    <source>
        <dbReference type="EMBL" id="WIX99177.1"/>
    </source>
</evidence>
<dbReference type="EMBL" id="CP127295">
    <property type="protein sequence ID" value="WIX99177.1"/>
    <property type="molecule type" value="Genomic_DNA"/>
</dbReference>
<feature type="compositionally biased region" description="Basic and acidic residues" evidence="1">
    <location>
        <begin position="696"/>
        <end position="729"/>
    </location>
</feature>
<gene>
    <name evidence="2" type="ORF">QRX60_34715</name>
</gene>
<feature type="region of interest" description="Disordered" evidence="1">
    <location>
        <begin position="688"/>
        <end position="729"/>
    </location>
</feature>
<dbReference type="AlphaFoldDB" id="A0A9Y2NGZ9"/>
<sequence length="1015" mass="109347">MTVKCDTDARRSLVRAARLNGIDEVEVDDSGTLLTVTFLGRAPEHLKPHHIRIDGGRRITGLVATEVEVEAAEDPDLDDRVHVTVNGPGDSSVYTLNIVEPDAFGRPGTRPYHGFDARYTSATFSFRLACPTDFDCAAGEPAARPAHPAPPIDYLARDYGTLRRLLLDRATLTVPQWIERHEPDLALAVLELFAYLGDQFSYQQDAVATEAYLGTARRRQSVRRHVRLIDYAMHDGCNARAWVVLSTDREVELAAGDFRFAAIDLSRLDPAQRPAIPTVLDDEELENLSPAAGIQVFEPLPARPLRLWPQHTSISFWTWGEQECFLPKGTTTATLRDDHDAPLQLCPGDVLVIEEVLGPKTGSAADADPAHRQAVRVTAVKAAVDKLFDQPLVDVTWADEDALTFPVCLSSRGGPECRLLTDVSVARGNVVLTDHGRDITHCGGAPEVILVPPAPVAPPNCAPPALGCPDRPGNDPAVVLIHGLITRTQGGTPLDDEEITLLVPLLGQAAVDRAKLTADLTAAEQAAALEALLAQVTYPQLRRRFRPRPRYAPITQRAPFPTPAWISLGQSRLLATLPGRVRGRLDHMRRAVADGRQLSAAEIEELTRWFGTATLARYDIRRHPAAALHHLIARFDEFLAAELARLATLVGRAGAGEVLGDDVGWEIGQAWGPDFGEELAADSPRLAGPAGVALHQDPRDARPALEIRDEDDRSWGPKRDLLASGPTDRDFVGELTDDGSLEIRFGDGQHGRQPTPGTEITLHYRVGDGLAGNVGAEAISHIVLCCGAGDGSGITVVRNPLPATGGVDPEPLDQVRQLAPLALHRTRLRAVTATDYADLAGQVPGVQRAAAEIRWTGTGQEVHVAIDALGTESVSPALLDTVAARLAAYRRIGLGLVVLPAVLVPLDVEVTLCVATGYQRAHVSQAVRLVLRRMFAPDELTFGDPARVSRIVTAAGAVPGVQSVQVTRLKRLFRPAAGELDAGVLVIGPLEIAQLDDDRDRPENGRLAIVAGGGR</sequence>
<dbReference type="KEGG" id="amog:QRX60_34715"/>
<proteinExistence type="predicted"/>
<evidence type="ECO:0000256" key="1">
    <source>
        <dbReference type="SAM" id="MobiDB-lite"/>
    </source>
</evidence>
<accession>A0A9Y2NGZ9</accession>
<dbReference type="NCBIfam" id="TIGR02243">
    <property type="entry name" value="putative baseplate assembly protein"/>
    <property type="match status" value="1"/>
</dbReference>
<dbReference type="InterPro" id="IPR011749">
    <property type="entry name" value="CHP02243"/>
</dbReference>
<reference evidence="2 3" key="1">
    <citation type="submission" date="2023-06" db="EMBL/GenBank/DDBJ databases">
        <authorList>
            <person name="Oyuntsetseg B."/>
            <person name="Kim S.B."/>
        </authorList>
    </citation>
    <scope>NUCLEOTIDE SEQUENCE [LARGE SCALE GENOMIC DNA]</scope>
    <source>
        <strain evidence="2 3">4-36</strain>
    </source>
</reference>
<dbReference type="Proteomes" id="UP001239397">
    <property type="component" value="Chromosome"/>
</dbReference>